<evidence type="ECO:0000256" key="5">
    <source>
        <dbReference type="ARBA" id="ARBA00022723"/>
    </source>
</evidence>
<comment type="cofactor">
    <cofactor evidence="18 19">
        <name>K(+)</name>
        <dbReference type="ChEBI" id="CHEBI:29103"/>
    </cofactor>
    <text evidence="18 19">Binds 1 potassium ion per subunit.</text>
</comment>
<keyword evidence="11 18" id="KW-0413">Isomerase</keyword>
<gene>
    <name evidence="17" type="primary">nnrD</name>
    <name evidence="18" type="synonym">nnrE</name>
    <name evidence="22" type="ORF">PBT88_14950</name>
</gene>
<dbReference type="CDD" id="cd01171">
    <property type="entry name" value="YXKO-related"/>
    <property type="match status" value="1"/>
</dbReference>
<dbReference type="PROSITE" id="PS51383">
    <property type="entry name" value="YJEF_C_3"/>
    <property type="match status" value="1"/>
</dbReference>
<keyword evidence="12 17" id="KW-0456">Lyase</keyword>
<feature type="binding site" evidence="17">
    <location>
        <position position="409"/>
    </location>
    <ligand>
        <name>(6S)-NADPHX</name>
        <dbReference type="ChEBI" id="CHEBI:64076"/>
    </ligand>
</feature>
<feature type="binding site" evidence="18">
    <location>
        <position position="62"/>
    </location>
    <ligand>
        <name>K(+)</name>
        <dbReference type="ChEBI" id="CHEBI:29103"/>
    </ligand>
</feature>
<comment type="function">
    <text evidence="17">Catalyzes the dehydration of the S-form of NAD(P)HX at the expense of ADP, which is converted to AMP. Together with NAD(P)HX epimerase, which catalyzes the epimerization of the S- and R-forms, the enzyme allows the repair of both epimers of NAD(P)HX, a damaged form of NAD(P)H that is a result of enzymatic or heat-dependent hydration.</text>
</comment>
<evidence type="ECO:0000256" key="12">
    <source>
        <dbReference type="ARBA" id="ARBA00023239"/>
    </source>
</evidence>
<evidence type="ECO:0000256" key="2">
    <source>
        <dbReference type="ARBA" id="ARBA00000909"/>
    </source>
</evidence>
<evidence type="ECO:0000256" key="9">
    <source>
        <dbReference type="ARBA" id="ARBA00022958"/>
    </source>
</evidence>
<dbReference type="InterPro" id="IPR029056">
    <property type="entry name" value="Ribokinase-like"/>
</dbReference>
<name>A0ABY7NPR1_9SPHN</name>
<dbReference type="Pfam" id="PF03853">
    <property type="entry name" value="YjeF_N"/>
    <property type="match status" value="1"/>
</dbReference>
<comment type="function">
    <text evidence="18">Catalyzes the epimerization of the S- and R-forms of NAD(P)HX, a damaged form of NAD(P)H that is a result of enzymatic or heat-dependent hydration. This is a prerequisite for the S-specific NAD(P)H-hydrate dehydratase to allow the repair of both epimers of NAD(P)HX.</text>
</comment>
<keyword evidence="13" id="KW-0511">Multifunctional enzyme</keyword>
<comment type="function">
    <text evidence="14 19">Bifunctional enzyme that catalyzes the epimerization of the S- and R-forms of NAD(P)HX and the dehydration of the S-form of NAD(P)HX at the expense of ADP, which is converted to AMP. This allows the repair of both epimers of NAD(P)HX, a damaged form of NAD(P)H that is a result of enzymatic or heat-dependent hydration.</text>
</comment>
<comment type="catalytic activity">
    <reaction evidence="16 17 19">
        <text>(6S)-NADPHX + ADP = AMP + phosphate + NADPH + H(+)</text>
        <dbReference type="Rhea" id="RHEA:32235"/>
        <dbReference type="ChEBI" id="CHEBI:15378"/>
        <dbReference type="ChEBI" id="CHEBI:43474"/>
        <dbReference type="ChEBI" id="CHEBI:57783"/>
        <dbReference type="ChEBI" id="CHEBI:64076"/>
        <dbReference type="ChEBI" id="CHEBI:456215"/>
        <dbReference type="ChEBI" id="CHEBI:456216"/>
        <dbReference type="EC" id="4.2.1.136"/>
    </reaction>
</comment>
<dbReference type="PANTHER" id="PTHR12592">
    <property type="entry name" value="ATP-DEPENDENT (S)-NAD(P)H-HYDRATE DEHYDRATASE FAMILY MEMBER"/>
    <property type="match status" value="1"/>
</dbReference>
<keyword evidence="9 18" id="KW-0630">Potassium</keyword>
<keyword evidence="5 18" id="KW-0479">Metal-binding</keyword>
<feature type="binding site" evidence="17">
    <location>
        <position position="242"/>
    </location>
    <ligand>
        <name>(6S)-NADPHX</name>
        <dbReference type="ChEBI" id="CHEBI:64076"/>
    </ligand>
</feature>
<evidence type="ECO:0000256" key="19">
    <source>
        <dbReference type="PIRNR" id="PIRNR017184"/>
    </source>
</evidence>
<comment type="similarity">
    <text evidence="3 19">In the N-terminal section; belongs to the NnrE/AIBP family.</text>
</comment>
<dbReference type="InterPro" id="IPR030677">
    <property type="entry name" value="Nnr"/>
</dbReference>
<feature type="binding site" evidence="17">
    <location>
        <position position="346"/>
    </location>
    <ligand>
        <name>(6S)-NADPHX</name>
        <dbReference type="ChEBI" id="CHEBI:64076"/>
    </ligand>
</feature>
<reference evidence="22 23" key="1">
    <citation type="submission" date="2022-12" db="EMBL/GenBank/DDBJ databases">
        <title>Sphingomonas abieness sp. nov., an endophytic bacterium isolated from Abies koreana.</title>
        <authorList>
            <person name="Jiang L."/>
            <person name="Lee J."/>
        </authorList>
    </citation>
    <scope>NUCLEOTIDE SEQUENCE [LARGE SCALE GENOMIC DNA]</scope>
    <source>
        <strain evidence="23">PAMB 00755</strain>
    </source>
</reference>
<evidence type="ECO:0000256" key="16">
    <source>
        <dbReference type="ARBA" id="ARBA00049209"/>
    </source>
</evidence>
<keyword evidence="6 17" id="KW-0547">Nucleotide-binding</keyword>
<feature type="domain" description="YjeF N-terminal" evidence="21">
    <location>
        <begin position="15"/>
        <end position="208"/>
    </location>
</feature>
<protein>
    <recommendedName>
        <fullName evidence="19">Bifunctional NAD(P)H-hydrate repair enzyme</fullName>
    </recommendedName>
    <alternativeName>
        <fullName evidence="19">Nicotinamide nucleotide repair protein</fullName>
    </alternativeName>
    <domain>
        <recommendedName>
            <fullName evidence="19">ADP-dependent (S)-NAD(P)H-hydrate dehydratase</fullName>
            <ecNumber evidence="19">4.2.1.136</ecNumber>
        </recommendedName>
        <alternativeName>
            <fullName evidence="19">ADP-dependent NAD(P)HX dehydratase</fullName>
        </alternativeName>
    </domain>
    <domain>
        <recommendedName>
            <fullName evidence="19">NAD(P)H-hydrate epimerase</fullName>
            <ecNumber evidence="19">5.1.99.6</ecNumber>
        </recommendedName>
    </domain>
</protein>
<comment type="subunit">
    <text evidence="17">Homotetramer.</text>
</comment>
<evidence type="ECO:0000256" key="17">
    <source>
        <dbReference type="HAMAP-Rule" id="MF_01965"/>
    </source>
</evidence>
<dbReference type="NCBIfam" id="TIGR00196">
    <property type="entry name" value="yjeF_cterm"/>
    <property type="match status" value="1"/>
</dbReference>
<dbReference type="InterPro" id="IPR004443">
    <property type="entry name" value="YjeF_N_dom"/>
</dbReference>
<comment type="cofactor">
    <cofactor evidence="17">
        <name>Mg(2+)</name>
        <dbReference type="ChEBI" id="CHEBI:18420"/>
    </cofactor>
</comment>
<dbReference type="HAMAP" id="MF_01965">
    <property type="entry name" value="NADHX_dehydratase"/>
    <property type="match status" value="1"/>
</dbReference>
<dbReference type="HAMAP" id="MF_01966">
    <property type="entry name" value="NADHX_epimerase"/>
    <property type="match status" value="1"/>
</dbReference>
<feature type="binding site" evidence="18">
    <location>
        <begin position="122"/>
        <end position="128"/>
    </location>
    <ligand>
        <name>(6S)-NADPHX</name>
        <dbReference type="ChEBI" id="CHEBI:64076"/>
    </ligand>
</feature>
<evidence type="ECO:0000256" key="10">
    <source>
        <dbReference type="ARBA" id="ARBA00023027"/>
    </source>
</evidence>
<dbReference type="PANTHER" id="PTHR12592:SF0">
    <property type="entry name" value="ATP-DEPENDENT (S)-NAD(P)H-HYDRATE DEHYDRATASE"/>
    <property type="match status" value="1"/>
</dbReference>
<comment type="catalytic activity">
    <reaction evidence="15 17 19">
        <text>(6S)-NADHX + ADP = AMP + phosphate + NADH + H(+)</text>
        <dbReference type="Rhea" id="RHEA:32223"/>
        <dbReference type="ChEBI" id="CHEBI:15378"/>
        <dbReference type="ChEBI" id="CHEBI:43474"/>
        <dbReference type="ChEBI" id="CHEBI:57945"/>
        <dbReference type="ChEBI" id="CHEBI:64074"/>
        <dbReference type="ChEBI" id="CHEBI:456215"/>
        <dbReference type="ChEBI" id="CHEBI:456216"/>
        <dbReference type="EC" id="4.2.1.136"/>
    </reaction>
</comment>
<evidence type="ECO:0000256" key="15">
    <source>
        <dbReference type="ARBA" id="ARBA00048238"/>
    </source>
</evidence>
<keyword evidence="10 17" id="KW-0520">NAD</keyword>
<keyword evidence="7 17" id="KW-0067">ATP-binding</keyword>
<evidence type="ECO:0000313" key="22">
    <source>
        <dbReference type="EMBL" id="WBO21471.1"/>
    </source>
</evidence>
<feature type="binding site" evidence="17">
    <location>
        <begin position="379"/>
        <end position="383"/>
    </location>
    <ligand>
        <name>AMP</name>
        <dbReference type="ChEBI" id="CHEBI:456215"/>
    </ligand>
</feature>
<feature type="binding site" evidence="18">
    <location>
        <position position="118"/>
    </location>
    <ligand>
        <name>K(+)</name>
        <dbReference type="ChEBI" id="CHEBI:29103"/>
    </ligand>
</feature>
<comment type="caution">
    <text evidence="18">Lacks conserved residue(s) required for the propagation of feature annotation.</text>
</comment>
<dbReference type="EC" id="4.2.1.136" evidence="19"/>
<organism evidence="22 23">
    <name type="scientific">Sphingomonas abietis</name>
    <dbReference type="NCBI Taxonomy" id="3012344"/>
    <lineage>
        <taxon>Bacteria</taxon>
        <taxon>Pseudomonadati</taxon>
        <taxon>Pseudomonadota</taxon>
        <taxon>Alphaproteobacteria</taxon>
        <taxon>Sphingomonadales</taxon>
        <taxon>Sphingomonadaceae</taxon>
        <taxon>Sphingomonas</taxon>
    </lineage>
</organism>
<dbReference type="Proteomes" id="UP001210865">
    <property type="component" value="Chromosome"/>
</dbReference>
<evidence type="ECO:0000259" key="21">
    <source>
        <dbReference type="PROSITE" id="PS51385"/>
    </source>
</evidence>
<feature type="binding site" evidence="17">
    <location>
        <position position="408"/>
    </location>
    <ligand>
        <name>AMP</name>
        <dbReference type="ChEBI" id="CHEBI:456215"/>
    </ligand>
</feature>
<evidence type="ECO:0000256" key="18">
    <source>
        <dbReference type="HAMAP-Rule" id="MF_01966"/>
    </source>
</evidence>
<accession>A0ABY7NPR1</accession>
<dbReference type="InterPro" id="IPR036652">
    <property type="entry name" value="YjeF_N_dom_sf"/>
</dbReference>
<evidence type="ECO:0000256" key="11">
    <source>
        <dbReference type="ARBA" id="ARBA00023235"/>
    </source>
</evidence>
<comment type="similarity">
    <text evidence="17">Belongs to the NnrD/CARKD family.</text>
</comment>
<dbReference type="NCBIfam" id="TIGR00197">
    <property type="entry name" value="yjeF_nterm"/>
    <property type="match status" value="1"/>
</dbReference>
<dbReference type="Gene3D" id="3.40.1190.20">
    <property type="match status" value="1"/>
</dbReference>
<comment type="similarity">
    <text evidence="4 19">In the C-terminal section; belongs to the NnrD/CARKD family.</text>
</comment>
<dbReference type="InterPro" id="IPR000631">
    <property type="entry name" value="CARKD"/>
</dbReference>
<dbReference type="PIRSF" id="PIRSF017184">
    <property type="entry name" value="Nnr"/>
    <property type="match status" value="1"/>
</dbReference>
<proteinExistence type="inferred from homology"/>
<comment type="similarity">
    <text evidence="18">Belongs to the NnrE/AIBP family.</text>
</comment>
<evidence type="ECO:0000259" key="20">
    <source>
        <dbReference type="PROSITE" id="PS51383"/>
    </source>
</evidence>
<evidence type="ECO:0000256" key="1">
    <source>
        <dbReference type="ARBA" id="ARBA00000013"/>
    </source>
</evidence>
<dbReference type="InterPro" id="IPR017953">
    <property type="entry name" value="Carbohydrate_kinase_pred_CS"/>
</dbReference>
<feature type="binding site" evidence="18">
    <location>
        <begin position="61"/>
        <end position="65"/>
    </location>
    <ligand>
        <name>(6S)-NADPHX</name>
        <dbReference type="ChEBI" id="CHEBI:64076"/>
    </ligand>
</feature>
<dbReference type="PROSITE" id="PS51385">
    <property type="entry name" value="YJEF_N"/>
    <property type="match status" value="1"/>
</dbReference>
<evidence type="ECO:0000256" key="4">
    <source>
        <dbReference type="ARBA" id="ARBA00009524"/>
    </source>
</evidence>
<dbReference type="Gene3D" id="3.40.50.10260">
    <property type="entry name" value="YjeF N-terminal domain"/>
    <property type="match status" value="1"/>
</dbReference>
<comment type="catalytic activity">
    <reaction evidence="2 18 19">
        <text>(6R)-NADPHX = (6S)-NADPHX</text>
        <dbReference type="Rhea" id="RHEA:32227"/>
        <dbReference type="ChEBI" id="CHEBI:64076"/>
        <dbReference type="ChEBI" id="CHEBI:64077"/>
        <dbReference type="EC" id="5.1.99.6"/>
    </reaction>
</comment>
<dbReference type="SUPFAM" id="SSF64153">
    <property type="entry name" value="YjeF N-terminal domain-like"/>
    <property type="match status" value="1"/>
</dbReference>
<dbReference type="PROSITE" id="PS01049">
    <property type="entry name" value="YJEF_C_1"/>
    <property type="match status" value="1"/>
</dbReference>
<evidence type="ECO:0000256" key="7">
    <source>
        <dbReference type="ARBA" id="ARBA00022840"/>
    </source>
</evidence>
<evidence type="ECO:0000256" key="8">
    <source>
        <dbReference type="ARBA" id="ARBA00022857"/>
    </source>
</evidence>
<evidence type="ECO:0000256" key="3">
    <source>
        <dbReference type="ARBA" id="ARBA00006001"/>
    </source>
</evidence>
<dbReference type="EC" id="5.1.99.6" evidence="19"/>
<evidence type="ECO:0000256" key="14">
    <source>
        <dbReference type="ARBA" id="ARBA00025153"/>
    </source>
</evidence>
<evidence type="ECO:0000256" key="6">
    <source>
        <dbReference type="ARBA" id="ARBA00022741"/>
    </source>
</evidence>
<feature type="binding site" evidence="18">
    <location>
        <position position="154"/>
    </location>
    <ligand>
        <name>K(+)</name>
        <dbReference type="ChEBI" id="CHEBI:29103"/>
    </ligand>
</feature>
<keyword evidence="23" id="KW-1185">Reference proteome</keyword>
<dbReference type="Pfam" id="PF01256">
    <property type="entry name" value="Carb_kinase"/>
    <property type="match status" value="1"/>
</dbReference>
<evidence type="ECO:0000313" key="23">
    <source>
        <dbReference type="Proteomes" id="UP001210865"/>
    </source>
</evidence>
<feature type="binding site" evidence="17">
    <location>
        <position position="295"/>
    </location>
    <ligand>
        <name>(6S)-NADPHX</name>
        <dbReference type="ChEBI" id="CHEBI:64076"/>
    </ligand>
</feature>
<evidence type="ECO:0000256" key="13">
    <source>
        <dbReference type="ARBA" id="ARBA00023268"/>
    </source>
</evidence>
<dbReference type="SUPFAM" id="SSF53613">
    <property type="entry name" value="Ribokinase-like"/>
    <property type="match status" value="1"/>
</dbReference>
<sequence length="464" mass="47493">MMTVKGRPILTAAETKAAEQALFAQGVSVFALMTRAGRAAADILWDRYGPRPTLVLCGPGNNGGDGYVIAARLRARGVTVRVAASGEPNTDAARAARELWGGDVEPLDRAAPADIVVDALFGTGLSRPLDAEIAGPAERLLAAARYRVAIDLPSGIATDDGAVLTSLPAVDCTVALGALKRAHRLLPAVARCGAVVVADIGLHDLPRGVIEIARPAIATPGFEANKYTRGKVLVVAGAMPGATMLSALAAQRAGAGYVELVGSEGSGVPHALVRRAWDEAALADKRVGAIVIGPGLGADEAARARLDAALATDRPLVLDADALSLLAKQGLDRLPDRIAPMVLTPHMGEYARLFPDVEGSALDKAREGARRSGAILLLKGACTVIAHPDGRAMIDPPAPAWLASAGTGDVLAGVLGTMLAQQDDPFAAAAAAVWLHAAAARRAGPLLIADDLVSHLSAAVESCL</sequence>
<dbReference type="EMBL" id="CP115174">
    <property type="protein sequence ID" value="WBO21471.1"/>
    <property type="molecule type" value="Genomic_DNA"/>
</dbReference>
<feature type="binding site" evidence="18">
    <location>
        <position position="151"/>
    </location>
    <ligand>
        <name>(6S)-NADPHX</name>
        <dbReference type="ChEBI" id="CHEBI:64076"/>
    </ligand>
</feature>
<feature type="domain" description="YjeF C-terminal" evidence="20">
    <location>
        <begin position="209"/>
        <end position="463"/>
    </location>
</feature>
<keyword evidence="8 17" id="KW-0521">NADP</keyword>
<dbReference type="PROSITE" id="PS01050">
    <property type="entry name" value="YJEF_C_2"/>
    <property type="match status" value="1"/>
</dbReference>
<comment type="catalytic activity">
    <reaction evidence="1 18 19">
        <text>(6R)-NADHX = (6S)-NADHX</text>
        <dbReference type="Rhea" id="RHEA:32215"/>
        <dbReference type="ChEBI" id="CHEBI:64074"/>
        <dbReference type="ChEBI" id="CHEBI:64075"/>
        <dbReference type="EC" id="5.1.99.6"/>
    </reaction>
</comment>